<name>A0ABD1Y322_9MARC</name>
<dbReference type="Proteomes" id="UP001605036">
    <property type="component" value="Unassembled WGS sequence"/>
</dbReference>
<proteinExistence type="predicted"/>
<keyword evidence="2" id="KW-1185">Reference proteome</keyword>
<reference evidence="1 2" key="1">
    <citation type="submission" date="2024-09" db="EMBL/GenBank/DDBJ databases">
        <title>Chromosome-scale assembly of Riccia fluitans.</title>
        <authorList>
            <person name="Paukszto L."/>
            <person name="Sawicki J."/>
            <person name="Karawczyk K."/>
            <person name="Piernik-Szablinska J."/>
            <person name="Szczecinska M."/>
            <person name="Mazdziarz M."/>
        </authorList>
    </citation>
    <scope>NUCLEOTIDE SEQUENCE [LARGE SCALE GENOMIC DNA]</scope>
    <source>
        <strain evidence="1">Rf_01</strain>
        <tissue evidence="1">Aerial parts of the thallus</tissue>
    </source>
</reference>
<dbReference type="EMBL" id="JBHFFA010000006">
    <property type="protein sequence ID" value="KAL2621078.1"/>
    <property type="molecule type" value="Genomic_DNA"/>
</dbReference>
<sequence length="68" mass="7034">MDVLGSSQGLKPPQEMADIVEADVDVAVCMANSWAGLDALDSVPGTDLTPDWDNDLGTFVDNALLVGG</sequence>
<evidence type="ECO:0000313" key="2">
    <source>
        <dbReference type="Proteomes" id="UP001605036"/>
    </source>
</evidence>
<gene>
    <name evidence="1" type="ORF">R1flu_001283</name>
</gene>
<protein>
    <submittedName>
        <fullName evidence="1">Uncharacterized protein</fullName>
    </submittedName>
</protein>
<organism evidence="1 2">
    <name type="scientific">Riccia fluitans</name>
    <dbReference type="NCBI Taxonomy" id="41844"/>
    <lineage>
        <taxon>Eukaryota</taxon>
        <taxon>Viridiplantae</taxon>
        <taxon>Streptophyta</taxon>
        <taxon>Embryophyta</taxon>
        <taxon>Marchantiophyta</taxon>
        <taxon>Marchantiopsida</taxon>
        <taxon>Marchantiidae</taxon>
        <taxon>Marchantiales</taxon>
        <taxon>Ricciaceae</taxon>
        <taxon>Riccia</taxon>
    </lineage>
</organism>
<comment type="caution">
    <text evidence="1">The sequence shown here is derived from an EMBL/GenBank/DDBJ whole genome shotgun (WGS) entry which is preliminary data.</text>
</comment>
<accession>A0ABD1Y322</accession>
<dbReference type="AlphaFoldDB" id="A0ABD1Y322"/>
<evidence type="ECO:0000313" key="1">
    <source>
        <dbReference type="EMBL" id="KAL2621078.1"/>
    </source>
</evidence>